<dbReference type="InterPro" id="IPR044770">
    <property type="entry name" value="MFS_spinster-like"/>
</dbReference>
<dbReference type="GO" id="GO:0016020">
    <property type="term" value="C:membrane"/>
    <property type="evidence" value="ECO:0007669"/>
    <property type="project" value="UniProtKB-SubCell"/>
</dbReference>
<protein>
    <recommendedName>
        <fullName evidence="7">Major facilitator superfamily (MFS) profile domain-containing protein</fullName>
    </recommendedName>
</protein>
<evidence type="ECO:0000256" key="5">
    <source>
        <dbReference type="ARBA" id="ARBA00023136"/>
    </source>
</evidence>
<evidence type="ECO:0000256" key="4">
    <source>
        <dbReference type="ARBA" id="ARBA00022989"/>
    </source>
</evidence>
<dbReference type="GO" id="GO:0022857">
    <property type="term" value="F:transmembrane transporter activity"/>
    <property type="evidence" value="ECO:0007669"/>
    <property type="project" value="InterPro"/>
</dbReference>
<dbReference type="AlphaFoldDB" id="X1RA87"/>
<gene>
    <name evidence="8" type="ORF">S12H4_01846</name>
</gene>
<keyword evidence="5 6" id="KW-0472">Membrane</keyword>
<dbReference type="Pfam" id="PF07690">
    <property type="entry name" value="MFS_1"/>
    <property type="match status" value="1"/>
</dbReference>
<dbReference type="PROSITE" id="PS50850">
    <property type="entry name" value="MFS"/>
    <property type="match status" value="1"/>
</dbReference>
<feature type="transmembrane region" description="Helical" evidence="6">
    <location>
        <begin position="20"/>
        <end position="39"/>
    </location>
</feature>
<comment type="caution">
    <text evidence="8">The sequence shown here is derived from an EMBL/GenBank/DDBJ whole genome shotgun (WGS) entry which is preliminary data.</text>
</comment>
<evidence type="ECO:0000256" key="6">
    <source>
        <dbReference type="SAM" id="Phobius"/>
    </source>
</evidence>
<feature type="transmembrane region" description="Helical" evidence="6">
    <location>
        <begin position="72"/>
        <end position="94"/>
    </location>
</feature>
<dbReference type="PANTHER" id="PTHR23505">
    <property type="entry name" value="SPINSTER"/>
    <property type="match status" value="1"/>
</dbReference>
<feature type="transmembrane region" description="Helical" evidence="6">
    <location>
        <begin position="46"/>
        <end position="66"/>
    </location>
</feature>
<proteinExistence type="predicted"/>
<accession>X1RA87</accession>
<keyword evidence="3 6" id="KW-0812">Transmembrane</keyword>
<feature type="non-terminal residue" evidence="8">
    <location>
        <position position="335"/>
    </location>
</feature>
<organism evidence="8">
    <name type="scientific">marine sediment metagenome</name>
    <dbReference type="NCBI Taxonomy" id="412755"/>
    <lineage>
        <taxon>unclassified sequences</taxon>
        <taxon>metagenomes</taxon>
        <taxon>ecological metagenomes</taxon>
    </lineage>
</organism>
<dbReference type="SUPFAM" id="SSF103473">
    <property type="entry name" value="MFS general substrate transporter"/>
    <property type="match status" value="1"/>
</dbReference>
<reference evidence="8" key="1">
    <citation type="journal article" date="2014" name="Front. Microbiol.">
        <title>High frequency of phylogenetically diverse reductive dehalogenase-homologous genes in deep subseafloor sedimentary metagenomes.</title>
        <authorList>
            <person name="Kawai M."/>
            <person name="Futagami T."/>
            <person name="Toyoda A."/>
            <person name="Takaki Y."/>
            <person name="Nishi S."/>
            <person name="Hori S."/>
            <person name="Arai W."/>
            <person name="Tsubouchi T."/>
            <person name="Morono Y."/>
            <person name="Uchiyama I."/>
            <person name="Ito T."/>
            <person name="Fujiyama A."/>
            <person name="Inagaki F."/>
            <person name="Takami H."/>
        </authorList>
    </citation>
    <scope>NUCLEOTIDE SEQUENCE</scope>
    <source>
        <strain evidence="8">Expedition CK06-06</strain>
    </source>
</reference>
<dbReference type="Gene3D" id="1.20.1250.20">
    <property type="entry name" value="MFS general substrate transporter like domains"/>
    <property type="match status" value="1"/>
</dbReference>
<feature type="transmembrane region" description="Helical" evidence="6">
    <location>
        <begin position="192"/>
        <end position="214"/>
    </location>
</feature>
<keyword evidence="2" id="KW-0813">Transport</keyword>
<keyword evidence="4 6" id="KW-1133">Transmembrane helix</keyword>
<evidence type="ECO:0000259" key="7">
    <source>
        <dbReference type="PROSITE" id="PS50850"/>
    </source>
</evidence>
<feature type="transmembrane region" description="Helical" evidence="6">
    <location>
        <begin position="261"/>
        <end position="281"/>
    </location>
</feature>
<comment type="subcellular location">
    <subcellularLocation>
        <location evidence="1">Membrane</location>
        <topology evidence="1">Multi-pass membrane protein</topology>
    </subcellularLocation>
</comment>
<dbReference type="InterPro" id="IPR036259">
    <property type="entry name" value="MFS_trans_sf"/>
</dbReference>
<feature type="transmembrane region" description="Helical" evidence="6">
    <location>
        <begin position="220"/>
        <end position="240"/>
    </location>
</feature>
<feature type="transmembrane region" description="Helical" evidence="6">
    <location>
        <begin position="287"/>
        <end position="308"/>
    </location>
</feature>
<evidence type="ECO:0000313" key="8">
    <source>
        <dbReference type="EMBL" id="GAI63946.1"/>
    </source>
</evidence>
<dbReference type="EMBL" id="BARW01000398">
    <property type="protein sequence ID" value="GAI63946.1"/>
    <property type="molecule type" value="Genomic_DNA"/>
</dbReference>
<feature type="transmembrane region" description="Helical" evidence="6">
    <location>
        <begin position="106"/>
        <end position="127"/>
    </location>
</feature>
<evidence type="ECO:0000256" key="2">
    <source>
        <dbReference type="ARBA" id="ARBA00022448"/>
    </source>
</evidence>
<sequence length="335" mass="36841">MAKELTIALSLGSEEQVAVINSMFLMVAALSSLIWAVLADKFQRKTLLIVATIEWSIFTLLTIFATDFYSLLIFQLFTAIGFGAALPLTFSLIVDLVDSENRGRKFGVLSAVYVLGNGLGQMLSGFLIDFYTWQVPIFIISISGFFCTGILFLLIEPIRGAMDKTSGGTDIDLSYKIKLKDLQKIWRIKSTLGLLIFNFVMFISIGAISSFFISMLKNDFMLPSSLATIFLILVFSSQVVSGPLFGKMGDKKRQTDKKGRIKVVLICLLGGSSLYIIAYSLTFVSTGLMVAFIFIAIIYIGAFLFGGIDPLTQATLGEINPPQIRSTIYSLNFLA</sequence>
<dbReference type="PANTHER" id="PTHR23505:SF79">
    <property type="entry name" value="PROTEIN SPINSTER"/>
    <property type="match status" value="1"/>
</dbReference>
<dbReference type="InterPro" id="IPR020846">
    <property type="entry name" value="MFS_dom"/>
</dbReference>
<feature type="domain" description="Major facilitator superfamily (MFS) profile" evidence="7">
    <location>
        <begin position="1"/>
        <end position="335"/>
    </location>
</feature>
<dbReference type="InterPro" id="IPR011701">
    <property type="entry name" value="MFS"/>
</dbReference>
<evidence type="ECO:0000256" key="3">
    <source>
        <dbReference type="ARBA" id="ARBA00022692"/>
    </source>
</evidence>
<evidence type="ECO:0000256" key="1">
    <source>
        <dbReference type="ARBA" id="ARBA00004141"/>
    </source>
</evidence>
<feature type="transmembrane region" description="Helical" evidence="6">
    <location>
        <begin position="133"/>
        <end position="155"/>
    </location>
</feature>
<name>X1RA87_9ZZZZ</name>